<name>A0A7Z7FCQ7_9EURY</name>
<gene>
    <name evidence="2" type="ORF">SAMN04488589_1584</name>
</gene>
<dbReference type="InterPro" id="IPR042106">
    <property type="entry name" value="Nuo/plastoQ_OxRdtase_6_NuoJ"/>
</dbReference>
<dbReference type="OrthoDB" id="124473at2157"/>
<feature type="transmembrane region" description="Helical" evidence="1">
    <location>
        <begin position="25"/>
        <end position="44"/>
    </location>
</feature>
<protein>
    <submittedName>
        <fullName evidence="2">NADH-quinone oxidoreductase subunit J</fullName>
    </submittedName>
</protein>
<evidence type="ECO:0000313" key="3">
    <source>
        <dbReference type="Proteomes" id="UP000199259"/>
    </source>
</evidence>
<dbReference type="PANTHER" id="PTHR33269">
    <property type="entry name" value="NADH-UBIQUINONE OXIDOREDUCTASE CHAIN 6"/>
    <property type="match status" value="1"/>
</dbReference>
<evidence type="ECO:0000313" key="2">
    <source>
        <dbReference type="EMBL" id="SDF86744.1"/>
    </source>
</evidence>
<sequence length="102" mass="11349">MLNKEISFTAMDVITSVYNYLKPRILGMIIALLFLLVIVVSVAFTSWPTMDQLPQNIADQSNIQGIGMMIFTDFVVPFEILSIILLSALMGAIYMAKGDDNK</sequence>
<keyword evidence="1" id="KW-0812">Transmembrane</keyword>
<comment type="caution">
    <text evidence="2">The sequence shown here is derived from an EMBL/GenBank/DDBJ whole genome shotgun (WGS) entry which is preliminary data.</text>
</comment>
<reference evidence="2 3" key="1">
    <citation type="submission" date="2016-10" db="EMBL/GenBank/DDBJ databases">
        <authorList>
            <person name="Varghese N."/>
            <person name="Submissions S."/>
        </authorList>
    </citation>
    <scope>NUCLEOTIDE SEQUENCE [LARGE SCALE GENOMIC DNA]</scope>
    <source>
        <strain evidence="2 3">PL 12/M</strain>
    </source>
</reference>
<dbReference type="NCBIfam" id="NF040613">
    <property type="entry name" value="F420_dehyd_FpoJ"/>
    <property type="match status" value="1"/>
</dbReference>
<dbReference type="EMBL" id="FNCA01000004">
    <property type="protein sequence ID" value="SDF86744.1"/>
    <property type="molecule type" value="Genomic_DNA"/>
</dbReference>
<evidence type="ECO:0000256" key="1">
    <source>
        <dbReference type="SAM" id="Phobius"/>
    </source>
</evidence>
<dbReference type="Gene3D" id="1.20.120.1200">
    <property type="entry name" value="NADH-ubiquinone/plastoquinone oxidoreductase chain 6, subunit NuoJ"/>
    <property type="match status" value="1"/>
</dbReference>
<dbReference type="PANTHER" id="PTHR33269:SF17">
    <property type="entry name" value="NADH-UBIQUINONE OXIDOREDUCTASE CHAIN 6"/>
    <property type="match status" value="1"/>
</dbReference>
<dbReference type="RefSeq" id="WP_091709918.1">
    <property type="nucleotide sequence ID" value="NZ_FNCA01000004.1"/>
</dbReference>
<dbReference type="Proteomes" id="UP000199259">
    <property type="component" value="Unassembled WGS sequence"/>
</dbReference>
<dbReference type="InterPro" id="IPR053607">
    <property type="entry name" value="Complex_I_subunit_6-like"/>
</dbReference>
<accession>A0A7Z7FCQ7</accession>
<proteinExistence type="predicted"/>
<dbReference type="AlphaFoldDB" id="A0A7Z7FCQ7"/>
<keyword evidence="1" id="KW-0472">Membrane</keyword>
<dbReference type="Pfam" id="PF00499">
    <property type="entry name" value="Oxidored_q3"/>
    <property type="match status" value="1"/>
</dbReference>
<feature type="transmembrane region" description="Helical" evidence="1">
    <location>
        <begin position="74"/>
        <end position="96"/>
    </location>
</feature>
<organism evidence="2 3">
    <name type="scientific">Methanolobus vulcani</name>
    <dbReference type="NCBI Taxonomy" id="38026"/>
    <lineage>
        <taxon>Archaea</taxon>
        <taxon>Methanobacteriati</taxon>
        <taxon>Methanobacteriota</taxon>
        <taxon>Stenosarchaea group</taxon>
        <taxon>Methanomicrobia</taxon>
        <taxon>Methanosarcinales</taxon>
        <taxon>Methanosarcinaceae</taxon>
        <taxon>Methanolobus</taxon>
    </lineage>
</organism>
<dbReference type="GO" id="GO:0008137">
    <property type="term" value="F:NADH dehydrogenase (ubiquinone) activity"/>
    <property type="evidence" value="ECO:0007669"/>
    <property type="project" value="InterPro"/>
</dbReference>
<keyword evidence="3" id="KW-1185">Reference proteome</keyword>
<dbReference type="InterPro" id="IPR001457">
    <property type="entry name" value="NADH_UbQ/plastoQ_OxRdtase_su6"/>
</dbReference>
<keyword evidence="1" id="KW-1133">Transmembrane helix</keyword>